<evidence type="ECO:0000313" key="9">
    <source>
        <dbReference type="Proteomes" id="UP000887013"/>
    </source>
</evidence>
<reference evidence="7" key="1">
    <citation type="submission" date="2020-08" db="EMBL/GenBank/DDBJ databases">
        <title>Multicomponent nature underlies the extraordinary mechanical properties of spider dragline silk.</title>
        <authorList>
            <person name="Kono N."/>
            <person name="Nakamura H."/>
            <person name="Mori M."/>
            <person name="Yoshida Y."/>
            <person name="Ohtoshi R."/>
            <person name="Malay A.D."/>
            <person name="Moran D.A.P."/>
            <person name="Tomita M."/>
            <person name="Numata K."/>
            <person name="Arakawa K."/>
        </authorList>
    </citation>
    <scope>NUCLEOTIDE SEQUENCE</scope>
</reference>
<keyword evidence="5" id="KW-0325">Glycoprotein</keyword>
<evidence type="ECO:0000256" key="1">
    <source>
        <dbReference type="ARBA" id="ARBA00022669"/>
    </source>
</evidence>
<name>A0A8X6N679_NEPPI</name>
<evidence type="ECO:0000256" key="2">
    <source>
        <dbReference type="ARBA" id="ARBA00022729"/>
    </source>
</evidence>
<gene>
    <name evidence="7" type="primary">AVEN_185439_1</name>
    <name evidence="8" type="ORF">NPIL_247911</name>
    <name evidence="7" type="ORF">NPIL_247912</name>
</gene>
<feature type="domain" description="Chitin-binding type-2" evidence="6">
    <location>
        <begin position="72"/>
        <end position="130"/>
    </location>
</feature>
<keyword evidence="4" id="KW-1015">Disulfide bond</keyword>
<evidence type="ECO:0000256" key="5">
    <source>
        <dbReference type="ARBA" id="ARBA00023180"/>
    </source>
</evidence>
<dbReference type="InterPro" id="IPR036508">
    <property type="entry name" value="Chitin-bd_dom_sf"/>
</dbReference>
<evidence type="ECO:0000256" key="3">
    <source>
        <dbReference type="ARBA" id="ARBA00022737"/>
    </source>
</evidence>
<evidence type="ECO:0000256" key="4">
    <source>
        <dbReference type="ARBA" id="ARBA00023157"/>
    </source>
</evidence>
<evidence type="ECO:0000259" key="6">
    <source>
        <dbReference type="PROSITE" id="PS50940"/>
    </source>
</evidence>
<dbReference type="SUPFAM" id="SSF57625">
    <property type="entry name" value="Invertebrate chitin-binding proteins"/>
    <property type="match status" value="1"/>
</dbReference>
<protein>
    <submittedName>
        <fullName evidence="7">Chitin-binding type-2 domain-containing protein</fullName>
    </submittedName>
</protein>
<dbReference type="PANTHER" id="PTHR23301">
    <property type="entry name" value="CHITIN BINDING PERITROPHIN-A"/>
    <property type="match status" value="1"/>
</dbReference>
<accession>A0A8X6N679</accession>
<dbReference type="AlphaFoldDB" id="A0A8X6N679"/>
<dbReference type="Gene3D" id="2.170.140.10">
    <property type="entry name" value="Chitin binding domain"/>
    <property type="match status" value="1"/>
</dbReference>
<keyword evidence="1" id="KW-0147">Chitin-binding</keyword>
<dbReference type="Pfam" id="PF01607">
    <property type="entry name" value="CBM_14"/>
    <property type="match status" value="1"/>
</dbReference>
<dbReference type="OrthoDB" id="6020543at2759"/>
<keyword evidence="9" id="KW-1185">Reference proteome</keyword>
<dbReference type="PROSITE" id="PS50940">
    <property type="entry name" value="CHIT_BIND_II"/>
    <property type="match status" value="1"/>
</dbReference>
<sequence>MSVVTSQSVALSSPNIGYFGEPGVYYDSETYTEKPAVEEPVTEADLPTLKPPKNPSLKLLWLVMSSMMAVQEGSCQYCPTHNGLYPNIGNCKCYYKCVDGVPIQKWCPPGQKFDVMSMSCSFPSKTVCAGSLVHMLPAMMANYQQQGPNNNIIQQAPPLITNGGGQQPPVIQQHGNKGHVHITLNVQKPNGGNANGGEVETEGGNGGGGMQMQGNMMQLMQMLMMMMQQGMNGNMNMNMNMNQQNGKMGGGGGGGGMMNQGGGKGGGNMMNQNMMNQNMNQGGGGGGGNMMNQNMMNQNMMNQGGGGGGGGGNMMNQNMMNQNMNQGGGGNMMQGGGQQQCLTGCQKPKKQITLVYDLHLNKFPIRFKLFG</sequence>
<dbReference type="InterPro" id="IPR002557">
    <property type="entry name" value="Chitin-bd_dom"/>
</dbReference>
<dbReference type="EMBL" id="BMAW01054425">
    <property type="protein sequence ID" value="GFS96278.1"/>
    <property type="molecule type" value="Genomic_DNA"/>
</dbReference>
<dbReference type="GO" id="GO:0005576">
    <property type="term" value="C:extracellular region"/>
    <property type="evidence" value="ECO:0007669"/>
    <property type="project" value="InterPro"/>
</dbReference>
<dbReference type="InterPro" id="IPR051940">
    <property type="entry name" value="Chitin_bind-dev_reg"/>
</dbReference>
<organism evidence="7 9">
    <name type="scientific">Nephila pilipes</name>
    <name type="common">Giant wood spider</name>
    <name type="synonym">Nephila maculata</name>
    <dbReference type="NCBI Taxonomy" id="299642"/>
    <lineage>
        <taxon>Eukaryota</taxon>
        <taxon>Metazoa</taxon>
        <taxon>Ecdysozoa</taxon>
        <taxon>Arthropoda</taxon>
        <taxon>Chelicerata</taxon>
        <taxon>Arachnida</taxon>
        <taxon>Araneae</taxon>
        <taxon>Araneomorphae</taxon>
        <taxon>Entelegynae</taxon>
        <taxon>Araneoidea</taxon>
        <taxon>Nephilidae</taxon>
        <taxon>Nephila</taxon>
    </lineage>
</organism>
<evidence type="ECO:0000313" key="8">
    <source>
        <dbReference type="EMBL" id="GFS96280.1"/>
    </source>
</evidence>
<keyword evidence="3" id="KW-0677">Repeat</keyword>
<dbReference type="EMBL" id="BMAW01054425">
    <property type="protein sequence ID" value="GFS96280.1"/>
    <property type="molecule type" value="Genomic_DNA"/>
</dbReference>
<keyword evidence="2" id="KW-0732">Signal</keyword>
<evidence type="ECO:0000313" key="7">
    <source>
        <dbReference type="EMBL" id="GFS96278.1"/>
    </source>
</evidence>
<comment type="caution">
    <text evidence="7">The sequence shown here is derived from an EMBL/GenBank/DDBJ whole genome shotgun (WGS) entry which is preliminary data.</text>
</comment>
<dbReference type="PANTHER" id="PTHR23301:SF0">
    <property type="entry name" value="CHITIN-BINDING TYPE-2 DOMAIN-CONTAINING PROTEIN-RELATED"/>
    <property type="match status" value="1"/>
</dbReference>
<proteinExistence type="predicted"/>
<dbReference type="Proteomes" id="UP000887013">
    <property type="component" value="Unassembled WGS sequence"/>
</dbReference>
<dbReference type="SMART" id="SM00494">
    <property type="entry name" value="ChtBD2"/>
    <property type="match status" value="1"/>
</dbReference>
<dbReference type="GO" id="GO:0008061">
    <property type="term" value="F:chitin binding"/>
    <property type="evidence" value="ECO:0007669"/>
    <property type="project" value="UniProtKB-KW"/>
</dbReference>